<name>A0A4Y3WSP0_9PSEU</name>
<evidence type="ECO:0000313" key="2">
    <source>
        <dbReference type="Proteomes" id="UP000320338"/>
    </source>
</evidence>
<accession>A0A4Y3WSP0</accession>
<dbReference type="EMBL" id="BJNG01000029">
    <property type="protein sequence ID" value="GEC21120.1"/>
    <property type="molecule type" value="Genomic_DNA"/>
</dbReference>
<organism evidence="1 2">
    <name type="scientific">Pseudonocardia hydrocarbonoxydans</name>
    <dbReference type="NCBI Taxonomy" id="76726"/>
    <lineage>
        <taxon>Bacteria</taxon>
        <taxon>Bacillati</taxon>
        <taxon>Actinomycetota</taxon>
        <taxon>Actinomycetes</taxon>
        <taxon>Pseudonocardiales</taxon>
        <taxon>Pseudonocardiaceae</taxon>
        <taxon>Pseudonocardia</taxon>
    </lineage>
</organism>
<proteinExistence type="predicted"/>
<keyword evidence="2" id="KW-1185">Reference proteome</keyword>
<dbReference type="OrthoDB" id="3700338at2"/>
<comment type="caution">
    <text evidence="1">The sequence shown here is derived from an EMBL/GenBank/DDBJ whole genome shotgun (WGS) entry which is preliminary data.</text>
</comment>
<evidence type="ECO:0000313" key="1">
    <source>
        <dbReference type="EMBL" id="GEC21120.1"/>
    </source>
</evidence>
<sequence>MERVDLDIGTAISMEEDAVTTDELMNVVDELTMGPTPAVHVVNNAMRIMAARYPADLVDRPLPPG</sequence>
<dbReference type="RefSeq" id="WP_141279807.1">
    <property type="nucleotide sequence ID" value="NZ_BAAARZ010000085.1"/>
</dbReference>
<reference evidence="1 2" key="1">
    <citation type="submission" date="2019-06" db="EMBL/GenBank/DDBJ databases">
        <title>Whole genome shotgun sequence of Pseudonocardia hydrocarbonoxydans NBRC 14498.</title>
        <authorList>
            <person name="Hosoyama A."/>
            <person name="Uohara A."/>
            <person name="Ohji S."/>
            <person name="Ichikawa N."/>
        </authorList>
    </citation>
    <scope>NUCLEOTIDE SEQUENCE [LARGE SCALE GENOMIC DNA]</scope>
    <source>
        <strain evidence="1 2">NBRC 14498</strain>
    </source>
</reference>
<protein>
    <submittedName>
        <fullName evidence="1">Uncharacterized protein</fullName>
    </submittedName>
</protein>
<dbReference type="Proteomes" id="UP000320338">
    <property type="component" value="Unassembled WGS sequence"/>
</dbReference>
<dbReference type="AlphaFoldDB" id="A0A4Y3WSP0"/>
<gene>
    <name evidence="1" type="ORF">PHY01_34030</name>
</gene>